<evidence type="ECO:0000313" key="2">
    <source>
        <dbReference type="Proteomes" id="UP000324222"/>
    </source>
</evidence>
<dbReference type="AlphaFoldDB" id="A0A5B7HXF3"/>
<dbReference type="Proteomes" id="UP000324222">
    <property type="component" value="Unassembled WGS sequence"/>
</dbReference>
<keyword evidence="2" id="KW-1185">Reference proteome</keyword>
<protein>
    <submittedName>
        <fullName evidence="1">Uncharacterized protein</fullName>
    </submittedName>
</protein>
<name>A0A5B7HXF3_PORTR</name>
<evidence type="ECO:0000313" key="1">
    <source>
        <dbReference type="EMBL" id="MPC74623.1"/>
    </source>
</evidence>
<gene>
    <name evidence="1" type="ORF">E2C01_068990</name>
</gene>
<accession>A0A5B7HXF3</accession>
<sequence length="59" mass="6718">MVNCLHQVEEEEVGFIENGKPSYPPFLHPPPLPAQQPLHCFFCVRENWTSDPGTPTNKL</sequence>
<dbReference type="EMBL" id="VSRR010039321">
    <property type="protein sequence ID" value="MPC74623.1"/>
    <property type="molecule type" value="Genomic_DNA"/>
</dbReference>
<proteinExistence type="predicted"/>
<organism evidence="1 2">
    <name type="scientific">Portunus trituberculatus</name>
    <name type="common">Swimming crab</name>
    <name type="synonym">Neptunus trituberculatus</name>
    <dbReference type="NCBI Taxonomy" id="210409"/>
    <lineage>
        <taxon>Eukaryota</taxon>
        <taxon>Metazoa</taxon>
        <taxon>Ecdysozoa</taxon>
        <taxon>Arthropoda</taxon>
        <taxon>Crustacea</taxon>
        <taxon>Multicrustacea</taxon>
        <taxon>Malacostraca</taxon>
        <taxon>Eumalacostraca</taxon>
        <taxon>Eucarida</taxon>
        <taxon>Decapoda</taxon>
        <taxon>Pleocyemata</taxon>
        <taxon>Brachyura</taxon>
        <taxon>Eubrachyura</taxon>
        <taxon>Portunoidea</taxon>
        <taxon>Portunidae</taxon>
        <taxon>Portuninae</taxon>
        <taxon>Portunus</taxon>
    </lineage>
</organism>
<comment type="caution">
    <text evidence="1">The sequence shown here is derived from an EMBL/GenBank/DDBJ whole genome shotgun (WGS) entry which is preliminary data.</text>
</comment>
<reference evidence="1 2" key="1">
    <citation type="submission" date="2019-05" db="EMBL/GenBank/DDBJ databases">
        <title>Another draft genome of Portunus trituberculatus and its Hox gene families provides insights of decapod evolution.</title>
        <authorList>
            <person name="Jeong J.-H."/>
            <person name="Song I."/>
            <person name="Kim S."/>
            <person name="Choi T."/>
            <person name="Kim D."/>
            <person name="Ryu S."/>
            <person name="Kim W."/>
        </authorList>
    </citation>
    <scope>NUCLEOTIDE SEQUENCE [LARGE SCALE GENOMIC DNA]</scope>
    <source>
        <tissue evidence="1">Muscle</tissue>
    </source>
</reference>